<protein>
    <submittedName>
        <fullName evidence="1">Uncharacterized protein</fullName>
    </submittedName>
</protein>
<dbReference type="RefSeq" id="XP_001329221.1">
    <property type="nucleotide sequence ID" value="XM_001329186.1"/>
</dbReference>
<reference evidence="1" key="1">
    <citation type="submission" date="2006-10" db="EMBL/GenBank/DDBJ databases">
        <authorList>
            <person name="Amadeo P."/>
            <person name="Zhao Q."/>
            <person name="Wortman J."/>
            <person name="Fraser-Liggett C."/>
            <person name="Carlton J."/>
        </authorList>
    </citation>
    <scope>NUCLEOTIDE SEQUENCE</scope>
    <source>
        <strain evidence="1">G3</strain>
    </source>
</reference>
<sequence>MFLENDTSINFRFFLKSLGKSIHNDKKNPFHIEGLYDNIKYKALVHPLDISSRDIKTLYDFVIILCEQNKKDINYIKEIKLPKEINVIYLYRMNTGFYKIISHSKENINIKIIPECLIISAEYISTFIIEELVLWNHQLHINNELSNNQFYESWNDLIH</sequence>
<dbReference type="AlphaFoldDB" id="A2DRN5"/>
<dbReference type="KEGG" id="tva:4775011"/>
<dbReference type="InParanoid" id="A2DRN5"/>
<keyword evidence="2" id="KW-1185">Reference proteome</keyword>
<dbReference type="EMBL" id="DS113236">
    <property type="protein sequence ID" value="EAY16998.1"/>
    <property type="molecule type" value="Genomic_DNA"/>
</dbReference>
<name>A2DRN5_TRIV3</name>
<accession>A2DRN5</accession>
<reference evidence="1" key="2">
    <citation type="journal article" date="2007" name="Science">
        <title>Draft genome sequence of the sexually transmitted pathogen Trichomonas vaginalis.</title>
        <authorList>
            <person name="Carlton J.M."/>
            <person name="Hirt R.P."/>
            <person name="Silva J.C."/>
            <person name="Delcher A.L."/>
            <person name="Schatz M."/>
            <person name="Zhao Q."/>
            <person name="Wortman J.R."/>
            <person name="Bidwell S.L."/>
            <person name="Alsmark U.C.M."/>
            <person name="Besteiro S."/>
            <person name="Sicheritz-Ponten T."/>
            <person name="Noel C.J."/>
            <person name="Dacks J.B."/>
            <person name="Foster P.G."/>
            <person name="Simillion C."/>
            <person name="Van de Peer Y."/>
            <person name="Miranda-Saavedra D."/>
            <person name="Barton G.J."/>
            <person name="Westrop G.D."/>
            <person name="Mueller S."/>
            <person name="Dessi D."/>
            <person name="Fiori P.L."/>
            <person name="Ren Q."/>
            <person name="Paulsen I."/>
            <person name="Zhang H."/>
            <person name="Bastida-Corcuera F.D."/>
            <person name="Simoes-Barbosa A."/>
            <person name="Brown M.T."/>
            <person name="Hayes R.D."/>
            <person name="Mukherjee M."/>
            <person name="Okumura C.Y."/>
            <person name="Schneider R."/>
            <person name="Smith A.J."/>
            <person name="Vanacova S."/>
            <person name="Villalvazo M."/>
            <person name="Haas B.J."/>
            <person name="Pertea M."/>
            <person name="Feldblyum T.V."/>
            <person name="Utterback T.R."/>
            <person name="Shu C.L."/>
            <person name="Osoegawa K."/>
            <person name="de Jong P.J."/>
            <person name="Hrdy I."/>
            <person name="Horvathova L."/>
            <person name="Zubacova Z."/>
            <person name="Dolezal P."/>
            <person name="Malik S.B."/>
            <person name="Logsdon J.M. Jr."/>
            <person name="Henze K."/>
            <person name="Gupta A."/>
            <person name="Wang C.C."/>
            <person name="Dunne R.L."/>
            <person name="Upcroft J.A."/>
            <person name="Upcroft P."/>
            <person name="White O."/>
            <person name="Salzberg S.L."/>
            <person name="Tang P."/>
            <person name="Chiu C.-H."/>
            <person name="Lee Y.-S."/>
            <person name="Embley T.M."/>
            <person name="Coombs G.H."/>
            <person name="Mottram J.C."/>
            <person name="Tachezy J."/>
            <person name="Fraser-Liggett C.M."/>
            <person name="Johnson P.J."/>
        </authorList>
    </citation>
    <scope>NUCLEOTIDE SEQUENCE [LARGE SCALE GENOMIC DNA]</scope>
    <source>
        <strain evidence="1">G3</strain>
    </source>
</reference>
<organism evidence="1 2">
    <name type="scientific">Trichomonas vaginalis (strain ATCC PRA-98 / G3)</name>
    <dbReference type="NCBI Taxonomy" id="412133"/>
    <lineage>
        <taxon>Eukaryota</taxon>
        <taxon>Metamonada</taxon>
        <taxon>Parabasalia</taxon>
        <taxon>Trichomonadida</taxon>
        <taxon>Trichomonadidae</taxon>
        <taxon>Trichomonas</taxon>
    </lineage>
</organism>
<dbReference type="VEuPathDB" id="TrichDB:TVAGG3_0696440"/>
<gene>
    <name evidence="1" type="ORF">TVAG_281150</name>
</gene>
<proteinExistence type="predicted"/>
<dbReference type="Proteomes" id="UP000001542">
    <property type="component" value="Unassembled WGS sequence"/>
</dbReference>
<dbReference type="VEuPathDB" id="TrichDB:TVAG_281150"/>
<evidence type="ECO:0000313" key="2">
    <source>
        <dbReference type="Proteomes" id="UP000001542"/>
    </source>
</evidence>
<evidence type="ECO:0000313" key="1">
    <source>
        <dbReference type="EMBL" id="EAY16998.1"/>
    </source>
</evidence>